<dbReference type="RefSeq" id="WP_050715765.1">
    <property type="nucleotide sequence ID" value="NZ_JARVII010000003.1"/>
</dbReference>
<evidence type="ECO:0000256" key="1">
    <source>
        <dbReference type="SAM" id="MobiDB-lite"/>
    </source>
</evidence>
<dbReference type="AlphaFoldDB" id="A0AAW6RIT0"/>
<dbReference type="Gene3D" id="3.30.10.10">
    <property type="entry name" value="Trypsin Inhibitor V, subunit A"/>
    <property type="match status" value="1"/>
</dbReference>
<feature type="compositionally biased region" description="Polar residues" evidence="1">
    <location>
        <begin position="48"/>
        <end position="60"/>
    </location>
</feature>
<sequence length="134" mass="14169">MEKRLFAYPLAFAALMALTACTNAPKPAPEPAQTQTPMHPHAHDHAQGQPSQPREITQVESGKAARNQCNAKAAQSIVGKPYGGPAMLEQARAAAGADLARMLRENSATTKEMQIGRLNVIVNAQGAVVRVTCG</sequence>
<dbReference type="InterPro" id="IPR021719">
    <property type="entry name" value="Prot_inh_I78"/>
</dbReference>
<reference evidence="3 4" key="1">
    <citation type="submission" date="2023-04" db="EMBL/GenBank/DDBJ databases">
        <title>Ottowia paracancer sp. nov., isolated from human stomach.</title>
        <authorList>
            <person name="Song Y."/>
        </authorList>
    </citation>
    <scope>NUCLEOTIDE SEQUENCE [LARGE SCALE GENOMIC DNA]</scope>
    <source>
        <strain evidence="3 4">10c7w1</strain>
    </source>
</reference>
<keyword evidence="4" id="KW-1185">Reference proteome</keyword>
<dbReference type="Pfam" id="PF11720">
    <property type="entry name" value="Inhibitor_I78"/>
    <property type="match status" value="1"/>
</dbReference>
<organism evidence="3 4">
    <name type="scientific">Ottowia cancrivicina</name>
    <dbReference type="NCBI Taxonomy" id="3040346"/>
    <lineage>
        <taxon>Bacteria</taxon>
        <taxon>Pseudomonadati</taxon>
        <taxon>Pseudomonadota</taxon>
        <taxon>Betaproteobacteria</taxon>
        <taxon>Burkholderiales</taxon>
        <taxon>Comamonadaceae</taxon>
        <taxon>Ottowia</taxon>
    </lineage>
</organism>
<accession>A0AAW6RIT0</accession>
<evidence type="ECO:0000313" key="4">
    <source>
        <dbReference type="Proteomes" id="UP001237156"/>
    </source>
</evidence>
<feature type="region of interest" description="Disordered" evidence="1">
    <location>
        <begin position="25"/>
        <end position="68"/>
    </location>
</feature>
<comment type="caution">
    <text evidence="3">The sequence shown here is derived from an EMBL/GenBank/DDBJ whole genome shotgun (WGS) entry which is preliminary data.</text>
</comment>
<feature type="signal peptide" evidence="2">
    <location>
        <begin position="1"/>
        <end position="24"/>
    </location>
</feature>
<evidence type="ECO:0000256" key="2">
    <source>
        <dbReference type="SAM" id="SignalP"/>
    </source>
</evidence>
<keyword evidence="2" id="KW-0732">Signal</keyword>
<feature type="chain" id="PRO_5043375365" evidence="2">
    <location>
        <begin position="25"/>
        <end position="134"/>
    </location>
</feature>
<dbReference type="EMBL" id="JARVII010000003">
    <property type="protein sequence ID" value="MDG9698627.1"/>
    <property type="molecule type" value="Genomic_DNA"/>
</dbReference>
<dbReference type="PROSITE" id="PS51257">
    <property type="entry name" value="PROKAR_LIPOPROTEIN"/>
    <property type="match status" value="1"/>
</dbReference>
<name>A0AAW6RIT0_9BURK</name>
<dbReference type="Proteomes" id="UP001237156">
    <property type="component" value="Unassembled WGS sequence"/>
</dbReference>
<evidence type="ECO:0000313" key="3">
    <source>
        <dbReference type="EMBL" id="MDG9698627.1"/>
    </source>
</evidence>
<protein>
    <submittedName>
        <fullName evidence="3">I78 family peptidase inhibitor</fullName>
    </submittedName>
</protein>
<gene>
    <name evidence="3" type="ORF">QB898_02645</name>
</gene>
<proteinExistence type="predicted"/>